<gene>
    <name evidence="2" type="ORF">FAEPRAA2165_03271</name>
</gene>
<dbReference type="EMBL" id="ACOP02000086">
    <property type="protein sequence ID" value="EEU95142.1"/>
    <property type="molecule type" value="Genomic_DNA"/>
</dbReference>
<dbReference type="PATRIC" id="fig|411483.3.peg.2590"/>
<dbReference type="Pfam" id="PF13538">
    <property type="entry name" value="UvrD_C_2"/>
    <property type="match status" value="1"/>
</dbReference>
<sequence length="721" mass="81092">MRLLVTIITGTTQKPTSSDLLKSFFQRHNELDGYLYIGYPIIGTVDGAYPIDSLWVSPDKGLVIFNLIEGKNIDGYEEAQDDCANKIEAKLRGYRQLVNKRKLCVEINVITYAPALMRKVDCDEDYPLCANDNNLLAQIEKLNWNNSGYYEALVSVLQAISTIRKGKKRRETTKPESRGAKLKALEDSIANLDNQQSRAVIETVEGVQRIRGLAGSGKTVVLALKAAYLHAQHPEWKIAVTFNTRSLKGQLRQLINTFYIEQTSEEPDWDNLHILHAWGAPGGGERTGMYYIFCGTNNLEYLDFLSAKNRFGSTDPFGVACRKALEEATDPRPMYDAVLVDEAQDFSPAFLKLCYEMLREPKRLVYAYDELQNLRLQSLPSPEEIFGVDEHGVPNVTFRSSEDGQPEQDIILEKCYRNSRPALVTAHALGFGIYRKPVGEDGPGLVQMFDQSALWEEIGYHVKAGSLEDGKHVVLERTSKSSPEFLESHSGIDDLIMFKQFDSKEEQDQWVANEIQTNLTEDELRPDDIIVINPNPVTTKSNVAPIRALLYEKGIQSHTAGVDTAPDVFFDEDNASVAFTGIYRAKGNEAAMVYIVNAEACFDSFFDLAKLRNQLFTAITRSKAWVRVLGVGSGMDGLIAEYKKVKDHNFTLDFIYPTKAQRDHMNIVNRDMSEAEKRKIQKSKGNAENLIQELESGNIYLEDLGKDTVDRLISLLKSKEG</sequence>
<dbReference type="PANTHER" id="PTHR11070:SF2">
    <property type="entry name" value="ATP-DEPENDENT DNA HELICASE SRS2"/>
    <property type="match status" value="1"/>
</dbReference>
<reference evidence="2" key="1">
    <citation type="submission" date="2009-08" db="EMBL/GenBank/DDBJ databases">
        <authorList>
            <person name="Weinstock G."/>
            <person name="Sodergren E."/>
            <person name="Clifton S."/>
            <person name="Fulton L."/>
            <person name="Fulton B."/>
            <person name="Courtney L."/>
            <person name="Fronick C."/>
            <person name="Harrison M."/>
            <person name="Strong C."/>
            <person name="Farmer C."/>
            <person name="Delahaunty K."/>
            <person name="Markovic C."/>
            <person name="Hall O."/>
            <person name="Minx P."/>
            <person name="Tomlinson C."/>
            <person name="Mitreva M."/>
            <person name="Nelson J."/>
            <person name="Hou S."/>
            <person name="Wollam A."/>
            <person name="Pepin K.H."/>
            <person name="Johnson M."/>
            <person name="Bhonagiri V."/>
            <person name="Nash W.E."/>
            <person name="Warren W."/>
            <person name="Chinwalla A."/>
            <person name="Mardis E.R."/>
            <person name="Wilson R.K."/>
        </authorList>
    </citation>
    <scope>NUCLEOTIDE SEQUENCE [LARGE SCALE GENOMIC DNA]</scope>
    <source>
        <strain evidence="2">A2-165</strain>
    </source>
</reference>
<comment type="caution">
    <text evidence="2">The sequence shown here is derived from an EMBL/GenBank/DDBJ whole genome shotgun (WGS) entry which is preliminary data.</text>
</comment>
<evidence type="ECO:0000259" key="1">
    <source>
        <dbReference type="Pfam" id="PF13538"/>
    </source>
</evidence>
<evidence type="ECO:0000313" key="3">
    <source>
        <dbReference type="Proteomes" id="UP000004619"/>
    </source>
</evidence>
<dbReference type="GO" id="GO:0005829">
    <property type="term" value="C:cytosol"/>
    <property type="evidence" value="ECO:0007669"/>
    <property type="project" value="TreeGrafter"/>
</dbReference>
<dbReference type="GO" id="GO:0043138">
    <property type="term" value="F:3'-5' DNA helicase activity"/>
    <property type="evidence" value="ECO:0007669"/>
    <property type="project" value="TreeGrafter"/>
</dbReference>
<dbReference type="GO" id="GO:0033202">
    <property type="term" value="C:DNA helicase complex"/>
    <property type="evidence" value="ECO:0007669"/>
    <property type="project" value="TreeGrafter"/>
</dbReference>
<dbReference type="Gene3D" id="3.40.50.300">
    <property type="entry name" value="P-loop containing nucleotide triphosphate hydrolases"/>
    <property type="match status" value="2"/>
</dbReference>
<protein>
    <recommendedName>
        <fullName evidence="1">UvrD-like helicase C-terminal domain-containing protein</fullName>
    </recommendedName>
</protein>
<dbReference type="STRING" id="411483.FAEPRAA2165_03271"/>
<evidence type="ECO:0000313" key="2">
    <source>
        <dbReference type="EMBL" id="EEU95142.1"/>
    </source>
</evidence>
<dbReference type="HOGENOM" id="CLU_015624_1_0_9"/>
<dbReference type="InterPro" id="IPR027785">
    <property type="entry name" value="UvrD-like_helicase_C"/>
</dbReference>
<dbReference type="InterPro" id="IPR000212">
    <property type="entry name" value="DNA_helicase_UvrD/REP"/>
</dbReference>
<dbReference type="GO" id="GO:0003677">
    <property type="term" value="F:DNA binding"/>
    <property type="evidence" value="ECO:0007669"/>
    <property type="project" value="InterPro"/>
</dbReference>
<dbReference type="GO" id="GO:0005524">
    <property type="term" value="F:ATP binding"/>
    <property type="evidence" value="ECO:0007669"/>
    <property type="project" value="InterPro"/>
</dbReference>
<dbReference type="InterPro" id="IPR027417">
    <property type="entry name" value="P-loop_NTPase"/>
</dbReference>
<dbReference type="PANTHER" id="PTHR11070">
    <property type="entry name" value="UVRD / RECB / PCRA DNA HELICASE FAMILY MEMBER"/>
    <property type="match status" value="1"/>
</dbReference>
<dbReference type="GeneID" id="90659357"/>
<dbReference type="GO" id="GO:0000725">
    <property type="term" value="P:recombinational repair"/>
    <property type="evidence" value="ECO:0007669"/>
    <property type="project" value="TreeGrafter"/>
</dbReference>
<keyword evidence="3" id="KW-1185">Reference proteome</keyword>
<accession>C7HAB6</accession>
<dbReference type="SUPFAM" id="SSF52540">
    <property type="entry name" value="P-loop containing nucleoside triphosphate hydrolases"/>
    <property type="match status" value="1"/>
</dbReference>
<name>C7HAB6_FAED2</name>
<proteinExistence type="predicted"/>
<dbReference type="Proteomes" id="UP000004619">
    <property type="component" value="Unassembled WGS sequence"/>
</dbReference>
<organism evidence="2 3">
    <name type="scientific">Faecalibacterium duncaniae (strain DSM 17677 / JCM 31915 / A2-165)</name>
    <name type="common">Faecalibacterium prausnitzii</name>
    <dbReference type="NCBI Taxonomy" id="411483"/>
    <lineage>
        <taxon>Bacteria</taxon>
        <taxon>Bacillati</taxon>
        <taxon>Bacillota</taxon>
        <taxon>Clostridia</taxon>
        <taxon>Eubacteriales</taxon>
        <taxon>Oscillospiraceae</taxon>
        <taxon>Faecalibacterium</taxon>
    </lineage>
</organism>
<feature type="domain" description="UvrD-like helicase C-terminal" evidence="1">
    <location>
        <begin position="581"/>
        <end position="628"/>
    </location>
</feature>
<dbReference type="AlphaFoldDB" id="C7HAB6"/>
<dbReference type="eggNOG" id="COG3972">
    <property type="taxonomic scope" value="Bacteria"/>
</dbReference>
<dbReference type="RefSeq" id="WP_005935866.1">
    <property type="nucleotide sequence ID" value="NZ_CP048437.1"/>
</dbReference>